<comment type="caution">
    <text evidence="2">The sequence shown here is derived from an EMBL/GenBank/DDBJ whole genome shotgun (WGS) entry which is preliminary data.</text>
</comment>
<dbReference type="EMBL" id="JAJJMA010337738">
    <property type="protein sequence ID" value="MCL7051365.1"/>
    <property type="molecule type" value="Genomic_DNA"/>
</dbReference>
<keyword evidence="3" id="KW-1185">Reference proteome</keyword>
<accession>A0AA41W1B5</accession>
<feature type="non-terminal residue" evidence="2">
    <location>
        <position position="71"/>
    </location>
</feature>
<dbReference type="AlphaFoldDB" id="A0AA41W1B5"/>
<reference evidence="2" key="1">
    <citation type="submission" date="2022-03" db="EMBL/GenBank/DDBJ databases">
        <title>A functionally conserved STORR gene fusion in Papaver species that diverged 16.8 million years ago.</title>
        <authorList>
            <person name="Catania T."/>
        </authorList>
    </citation>
    <scope>NUCLEOTIDE SEQUENCE</scope>
    <source>
        <strain evidence="2">S-191538</strain>
    </source>
</reference>
<name>A0AA41W1B5_PAPNU</name>
<evidence type="ECO:0000313" key="2">
    <source>
        <dbReference type="EMBL" id="MCL7051365.1"/>
    </source>
</evidence>
<gene>
    <name evidence="2" type="ORF">MKW94_001335</name>
</gene>
<sequence>HHFHAGLPPPIQSGRTENEETEELERVDGGKREKGKKNTAYMVMLESYVLQLLCVQKVLKEGTSENEPLSQ</sequence>
<proteinExistence type="predicted"/>
<evidence type="ECO:0000313" key="3">
    <source>
        <dbReference type="Proteomes" id="UP001177140"/>
    </source>
</evidence>
<feature type="region of interest" description="Disordered" evidence="1">
    <location>
        <begin position="1"/>
        <end position="36"/>
    </location>
</feature>
<evidence type="ECO:0000256" key="1">
    <source>
        <dbReference type="SAM" id="MobiDB-lite"/>
    </source>
</evidence>
<organism evidence="2 3">
    <name type="scientific">Papaver nudicaule</name>
    <name type="common">Iceland poppy</name>
    <dbReference type="NCBI Taxonomy" id="74823"/>
    <lineage>
        <taxon>Eukaryota</taxon>
        <taxon>Viridiplantae</taxon>
        <taxon>Streptophyta</taxon>
        <taxon>Embryophyta</taxon>
        <taxon>Tracheophyta</taxon>
        <taxon>Spermatophyta</taxon>
        <taxon>Magnoliopsida</taxon>
        <taxon>Ranunculales</taxon>
        <taxon>Papaveraceae</taxon>
        <taxon>Papaveroideae</taxon>
        <taxon>Papaver</taxon>
    </lineage>
</organism>
<protein>
    <submittedName>
        <fullName evidence="2">Uncharacterized protein</fullName>
    </submittedName>
</protein>
<dbReference type="Proteomes" id="UP001177140">
    <property type="component" value="Unassembled WGS sequence"/>
</dbReference>